<dbReference type="EMBL" id="PEDL01000011">
    <property type="protein sequence ID" value="PHV70382.1"/>
    <property type="molecule type" value="Genomic_DNA"/>
</dbReference>
<organism evidence="1 2">
    <name type="scientific">Sporanaerobium hydrogeniformans</name>
    <dbReference type="NCBI Taxonomy" id="3072179"/>
    <lineage>
        <taxon>Bacteria</taxon>
        <taxon>Bacillati</taxon>
        <taxon>Bacillota</taxon>
        <taxon>Clostridia</taxon>
        <taxon>Lachnospirales</taxon>
        <taxon>Lachnospiraceae</taxon>
        <taxon>Sporanaerobium</taxon>
    </lineage>
</organism>
<dbReference type="Proteomes" id="UP000224460">
    <property type="component" value="Unassembled WGS sequence"/>
</dbReference>
<proteinExistence type="predicted"/>
<evidence type="ECO:0000313" key="1">
    <source>
        <dbReference type="EMBL" id="PHV70382.1"/>
    </source>
</evidence>
<sequence length="480" mass="54468">MDYLKIVHFFLSSIDISSLFVIYILCTLYYKQEEIVMFNTLQLSKTNPTPLYIQLATQLAQLIQDNTLSLGTKLPPIRILAKELGINRDTVVSAYNVLESQGLAKAYIGKGTYVAHTQASPSFSPTPLENPLYCTHLKFSQSFFPSSLCEAIATSLIQKEGWDVFSDTLHREQNSLRQTICSFLSTFSVHASAAQIRLTDSLENFFIELLHHYPKPGICVEAFRDLQLSSTLTGLGAKIYEVPFTSEGLNLSVLEKYLRTGTISYIIVSPNLHNPTGLTYSDANKRQLIKLATLYDCYLIEEGTYSDFLYHAPEPSPLFSHFSKERVIYLYQFSKVYLPPLSYSFVALPFQLIRPLTGRNSYSFNERFLHTYLTSTLFETTRKQLLKENKEKWLLLANALKHLPHQLSISPSLGGLSLWLKPLCLTSEDFIHALIKKRILVAPGSLFTSIESSPYIRLSFSHLTYSETQELLQILLSILC</sequence>
<protein>
    <submittedName>
        <fullName evidence="1">Uncharacterized protein</fullName>
    </submittedName>
</protein>
<keyword evidence="2" id="KW-1185">Reference proteome</keyword>
<accession>A0AC61DCT8</accession>
<evidence type="ECO:0000313" key="2">
    <source>
        <dbReference type="Proteomes" id="UP000224460"/>
    </source>
</evidence>
<comment type="caution">
    <text evidence="1">The sequence shown here is derived from an EMBL/GenBank/DDBJ whole genome shotgun (WGS) entry which is preliminary data.</text>
</comment>
<reference evidence="1" key="1">
    <citation type="submission" date="2017-10" db="EMBL/GenBank/DDBJ databases">
        <title>Genome sequence of cellulolytic Lachnospiraceae bacterium XHS1971 isolated from hotspring sediment.</title>
        <authorList>
            <person name="Vasudevan G."/>
            <person name="Joshi A.J."/>
            <person name="Hivarkar S."/>
            <person name="Lanjekar V.B."/>
            <person name="Dhakephalkar P.K."/>
            <person name="Dagar S."/>
        </authorList>
    </citation>
    <scope>NUCLEOTIDE SEQUENCE</scope>
    <source>
        <strain evidence="1">XHS1971</strain>
    </source>
</reference>
<gene>
    <name evidence="1" type="ORF">CS063_10915</name>
</gene>
<name>A0AC61DCT8_9FIRM</name>